<dbReference type="Proteomes" id="UP000197424">
    <property type="component" value="Chromosome"/>
</dbReference>
<dbReference type="AlphaFoldDB" id="A0A248LJV8"/>
<protein>
    <submittedName>
        <fullName evidence="1">Uncharacterized protein</fullName>
    </submittedName>
</protein>
<name>A0A248LJV8_9NEIS</name>
<evidence type="ECO:0000313" key="2">
    <source>
        <dbReference type="Proteomes" id="UP000197424"/>
    </source>
</evidence>
<evidence type="ECO:0000313" key="1">
    <source>
        <dbReference type="EMBL" id="ASJ24744.1"/>
    </source>
</evidence>
<accession>A0A248LJV8</accession>
<sequence length="98" mass="10490">MPEPGSRNGFPGWKAVFVCEQDAGLLLTSRPPALHPGPVICMVREPDVRAKAGIRGIAMCRGMRHARNGNRYDGLCFFSIGPAGRESGNNSGRAPQKA</sequence>
<reference evidence="2" key="1">
    <citation type="submission" date="2017-06" db="EMBL/GenBank/DDBJ databases">
        <title>Whole genome sequence of Laribacter hongkongensis LHGZ1.</title>
        <authorList>
            <person name="Chen D."/>
            <person name="Wu H."/>
            <person name="Chen J."/>
        </authorList>
    </citation>
    <scope>NUCLEOTIDE SEQUENCE [LARGE SCALE GENOMIC DNA]</scope>
    <source>
        <strain evidence="2">LHGZ1</strain>
    </source>
</reference>
<dbReference type="EMBL" id="CP022115">
    <property type="protein sequence ID" value="ASJ24744.1"/>
    <property type="molecule type" value="Genomic_DNA"/>
</dbReference>
<gene>
    <name evidence="1" type="ORF">LHGZ1_1913</name>
</gene>
<organism evidence="1 2">
    <name type="scientific">Laribacter hongkongensis</name>
    <dbReference type="NCBI Taxonomy" id="168471"/>
    <lineage>
        <taxon>Bacteria</taxon>
        <taxon>Pseudomonadati</taxon>
        <taxon>Pseudomonadota</taxon>
        <taxon>Betaproteobacteria</taxon>
        <taxon>Neisseriales</taxon>
        <taxon>Aquaspirillaceae</taxon>
        <taxon>Laribacter</taxon>
    </lineage>
</organism>
<proteinExistence type="predicted"/>